<evidence type="ECO:0000256" key="11">
    <source>
        <dbReference type="RuleBase" id="RU367120"/>
    </source>
</evidence>
<reference evidence="13" key="2">
    <citation type="submission" date="2025-08" db="UniProtKB">
        <authorList>
            <consortium name="Ensembl"/>
        </authorList>
    </citation>
    <scope>IDENTIFICATION</scope>
</reference>
<evidence type="ECO:0000313" key="13">
    <source>
        <dbReference type="Ensembl" id="ENSLACP00000005333.1"/>
    </source>
</evidence>
<feature type="domain" description="Rab geranylgeranyltransferase alpha subunit insert-domain" evidence="12">
    <location>
        <begin position="248"/>
        <end position="349"/>
    </location>
</feature>
<evidence type="ECO:0000256" key="10">
    <source>
        <dbReference type="ARBA" id="ARBA00047658"/>
    </source>
</evidence>
<dbReference type="FunFam" id="1.25.40.120:FF:000035">
    <property type="entry name" value="Geranylgeranyl transferase type-2 subunit alpha"/>
    <property type="match status" value="2"/>
</dbReference>
<keyword evidence="5" id="KW-0597">Phosphoprotein</keyword>
<dbReference type="InterPro" id="IPR009087">
    <property type="entry name" value="RabGGT_asu_insert-domain"/>
</dbReference>
<keyword evidence="7" id="KW-0433">Leucine-rich repeat</keyword>
<dbReference type="FunCoup" id="H3A6R2">
    <property type="interactions" value="1395"/>
</dbReference>
<dbReference type="Gene3D" id="2.60.40.1130">
    <property type="entry name" value="Rab geranylgeranyltransferase alpha-subunit, insert domain"/>
    <property type="match status" value="1"/>
</dbReference>
<dbReference type="GO" id="GO:0097354">
    <property type="term" value="P:prenylation"/>
    <property type="evidence" value="ECO:0007669"/>
    <property type="project" value="UniProtKB-UniRule"/>
</dbReference>
<keyword evidence="8 11" id="KW-0808">Transferase</keyword>
<dbReference type="PROSITE" id="PS51147">
    <property type="entry name" value="PFTA"/>
    <property type="match status" value="3"/>
</dbReference>
<evidence type="ECO:0000256" key="6">
    <source>
        <dbReference type="ARBA" id="ARBA00022602"/>
    </source>
</evidence>
<evidence type="ECO:0000256" key="8">
    <source>
        <dbReference type="ARBA" id="ARBA00022679"/>
    </source>
</evidence>
<organism evidence="13 14">
    <name type="scientific">Latimeria chalumnae</name>
    <name type="common">Coelacanth</name>
    <dbReference type="NCBI Taxonomy" id="7897"/>
    <lineage>
        <taxon>Eukaryota</taxon>
        <taxon>Metazoa</taxon>
        <taxon>Chordata</taxon>
        <taxon>Craniata</taxon>
        <taxon>Vertebrata</taxon>
        <taxon>Euteleostomi</taxon>
        <taxon>Coelacanthiformes</taxon>
        <taxon>Coelacanthidae</taxon>
        <taxon>Latimeria</taxon>
    </lineage>
</organism>
<dbReference type="EMBL" id="AFYH01170732">
    <property type="status" value="NOT_ANNOTATED_CDS"/>
    <property type="molecule type" value="Genomic_DNA"/>
</dbReference>
<dbReference type="EMBL" id="AFYH01170739">
    <property type="status" value="NOT_ANNOTATED_CDS"/>
    <property type="molecule type" value="Genomic_DNA"/>
</dbReference>
<proteinExistence type="inferred from homology"/>
<dbReference type="Gene3D" id="3.80.10.10">
    <property type="entry name" value="Ribonuclease Inhibitor"/>
    <property type="match status" value="1"/>
</dbReference>
<reference evidence="14" key="1">
    <citation type="submission" date="2011-08" db="EMBL/GenBank/DDBJ databases">
        <title>The draft genome of Latimeria chalumnae.</title>
        <authorList>
            <person name="Di Palma F."/>
            <person name="Alfoldi J."/>
            <person name="Johnson J."/>
            <person name="Berlin A."/>
            <person name="Gnerre S."/>
            <person name="Jaffe D."/>
            <person name="MacCallum I."/>
            <person name="Young S."/>
            <person name="Walker B.J."/>
            <person name="Lander E."/>
            <person name="Lindblad-Toh K."/>
        </authorList>
    </citation>
    <scope>NUCLEOTIDE SEQUENCE [LARGE SCALE GENOMIC DNA]</scope>
    <source>
        <strain evidence="14">Wild caught</strain>
    </source>
</reference>
<evidence type="ECO:0000256" key="1">
    <source>
        <dbReference type="ARBA" id="ARBA00002902"/>
    </source>
</evidence>
<protein>
    <recommendedName>
        <fullName evidence="4 11">Geranylgeranyl transferase type-2 subunit alpha</fullName>
        <ecNumber evidence="3 11">2.5.1.60</ecNumber>
    </recommendedName>
    <alternativeName>
        <fullName evidence="11">Geranylgeranyl transferase type II subunit alpha</fullName>
    </alternativeName>
</protein>
<evidence type="ECO:0000256" key="3">
    <source>
        <dbReference type="ARBA" id="ARBA00012656"/>
    </source>
</evidence>
<dbReference type="InParanoid" id="H3A6R2"/>
<dbReference type="FunFam" id="3.80.10.10:FF:000138">
    <property type="entry name" value="geranylgeranyl transferase type-2 subunit alpha"/>
    <property type="match status" value="1"/>
</dbReference>
<dbReference type="InterPro" id="IPR002088">
    <property type="entry name" value="Prenyl_trans_a"/>
</dbReference>
<evidence type="ECO:0000256" key="7">
    <source>
        <dbReference type="ARBA" id="ARBA00022614"/>
    </source>
</evidence>
<evidence type="ECO:0000256" key="9">
    <source>
        <dbReference type="ARBA" id="ARBA00022737"/>
    </source>
</evidence>
<dbReference type="Gene3D" id="1.25.40.120">
    <property type="entry name" value="Protein prenylyltransferase"/>
    <property type="match status" value="1"/>
</dbReference>
<name>H3A6R2_LATCH</name>
<dbReference type="Pfam" id="PF01239">
    <property type="entry name" value="PPTA"/>
    <property type="match status" value="3"/>
</dbReference>
<dbReference type="EMBL" id="AFYH01170734">
    <property type="status" value="NOT_ANNOTATED_CDS"/>
    <property type="molecule type" value="Genomic_DNA"/>
</dbReference>
<accession>H3A6R2</accession>
<dbReference type="GO" id="GO:0004663">
    <property type="term" value="F:Rab geranylgeranyltransferase activity"/>
    <property type="evidence" value="ECO:0007669"/>
    <property type="project" value="UniProtKB-UniRule"/>
</dbReference>
<dbReference type="SUPFAM" id="SSF52058">
    <property type="entry name" value="L domain-like"/>
    <property type="match status" value="1"/>
</dbReference>
<dbReference type="PANTHER" id="PTHR11129:SF2">
    <property type="entry name" value="GERANYLGERANYL TRANSFERASE TYPE-2 SUBUNIT ALPHA"/>
    <property type="match status" value="1"/>
</dbReference>
<comment type="function">
    <text evidence="1">Catalyzes the transfer of a geranylgeranyl moiety from geranylgeranyl diphosphate to both cysteines of Rab proteins with the C-terminal sequence -XXCC, -XCXC and -CCXX, such as RAB1A, RAB3A, RAB5A and RAB7A.</text>
</comment>
<dbReference type="SUPFAM" id="SSF49594">
    <property type="entry name" value="Rab geranylgeranyltransferase alpha-subunit, insert domain"/>
    <property type="match status" value="1"/>
</dbReference>
<sequence>QHGRIKVKTTEEQQEVKRKEREKKLQLYLTCISTVFKKRQNGELDQEMLELTSQILGVNPDVATLWNYRREVFLELRKENKNSPSGHPVIRGRFLQTVSSSIEFNPRTYSRFSQNRFQLHKIGKPGAVTALNYCAISLFANFSFVTFFHCWDYRRFVVQRSAVLPVEELAYTNKLISTNFSNYSSWHYRSKLLPLIHPDMERKGRVTEDVLLKEYEMVQNAFFTDPNDQSAWFYYRWLLGRAEQEESITCLYASWDMGQLVVGFSRPVNVLLESSELVLFVDGRPTPVKWQNPRKTQSYSCVWVSVLRTVGLQSGAPIMTFFCVWGGGQYNKECILYPGRTETWCRDSATDEQLFRCELSVEKTTVLQSELELCKQLQEIEPQNKWCILTIILLMRSLDPLAYEKETLLYFDTLKAADPMRTAYFNDLRSKFIIENNILKMEYAEVRVIDLSKKDLTSLCHLDQLLLVTHMNLSANQLKSLPVSLSMMQCLEVLEVDDNEVASVEGLYNLPRLEEVSLRNNRILLLSICRPSDLCPLATCPKLSILNLQGNPICDVIDVQSELVLLLPNVEIIM</sequence>
<dbReference type="SUPFAM" id="SSF48439">
    <property type="entry name" value="Protein prenylyltransferase"/>
    <property type="match status" value="1"/>
</dbReference>
<dbReference type="OMA" id="CAWHHRC"/>
<dbReference type="EMBL" id="AFYH01170736">
    <property type="status" value="NOT_ANNOTATED_CDS"/>
    <property type="molecule type" value="Genomic_DNA"/>
</dbReference>
<dbReference type="EMBL" id="AFYH01170738">
    <property type="status" value="NOT_ANNOTATED_CDS"/>
    <property type="molecule type" value="Genomic_DNA"/>
</dbReference>
<dbReference type="Ensembl" id="ENSLACT00000005380.1">
    <property type="protein sequence ID" value="ENSLACP00000005333.1"/>
    <property type="gene ID" value="ENSLACG00000004742.1"/>
</dbReference>
<dbReference type="EMBL" id="AFYH01170731">
    <property type="status" value="NOT_ANNOTATED_CDS"/>
    <property type="molecule type" value="Genomic_DNA"/>
</dbReference>
<evidence type="ECO:0000259" key="12">
    <source>
        <dbReference type="Pfam" id="PF07711"/>
    </source>
</evidence>
<dbReference type="AlphaFoldDB" id="H3A6R2"/>
<evidence type="ECO:0000313" key="14">
    <source>
        <dbReference type="Proteomes" id="UP000008672"/>
    </source>
</evidence>
<gene>
    <name evidence="13" type="primary">RABGGTA</name>
</gene>
<evidence type="ECO:0000256" key="5">
    <source>
        <dbReference type="ARBA" id="ARBA00022553"/>
    </source>
</evidence>
<dbReference type="InterPro" id="IPR036254">
    <property type="entry name" value="RabGGT_asu_insert-dom_sf"/>
</dbReference>
<comment type="catalytic activity">
    <reaction evidence="10 11">
        <text>geranylgeranyl diphosphate + L-cysteinyl-[protein] = S-geranylgeranyl-L-cysteinyl-[protein] + diphosphate</text>
        <dbReference type="Rhea" id="RHEA:21240"/>
        <dbReference type="Rhea" id="RHEA-COMP:10131"/>
        <dbReference type="Rhea" id="RHEA-COMP:11537"/>
        <dbReference type="ChEBI" id="CHEBI:29950"/>
        <dbReference type="ChEBI" id="CHEBI:33019"/>
        <dbReference type="ChEBI" id="CHEBI:57533"/>
        <dbReference type="ChEBI" id="CHEBI:86021"/>
        <dbReference type="EC" id="2.5.1.60"/>
    </reaction>
</comment>
<dbReference type="EMBL" id="AFYH01170737">
    <property type="status" value="NOT_ANNOTATED_CDS"/>
    <property type="molecule type" value="Genomic_DNA"/>
</dbReference>
<dbReference type="GeneTree" id="ENSGT00550000075121"/>
<dbReference type="HOGENOM" id="CLU_031996_3_2_1"/>
<dbReference type="EC" id="2.5.1.60" evidence="3 11"/>
<dbReference type="GO" id="GO:0008270">
    <property type="term" value="F:zinc ion binding"/>
    <property type="evidence" value="ECO:0007669"/>
    <property type="project" value="InterPro"/>
</dbReference>
<comment type="function">
    <text evidence="11">Catalyzes the transfer of a geranyl-geranyl moiety from geranyl-geranyl pyrophosphate to cysteines occuring in specific C-terminal amino acid sequences.</text>
</comment>
<dbReference type="EMBL" id="AFYH01170735">
    <property type="status" value="NOT_ANNOTATED_CDS"/>
    <property type="molecule type" value="Genomic_DNA"/>
</dbReference>
<reference evidence="13" key="3">
    <citation type="submission" date="2025-09" db="UniProtKB">
        <authorList>
            <consortium name="Ensembl"/>
        </authorList>
    </citation>
    <scope>IDENTIFICATION</scope>
</reference>
<dbReference type="Proteomes" id="UP000008672">
    <property type="component" value="Unassembled WGS sequence"/>
</dbReference>
<keyword evidence="9" id="KW-0677">Repeat</keyword>
<comment type="similarity">
    <text evidence="2 11">Belongs to the protein prenyltransferase subunit alpha family.</text>
</comment>
<dbReference type="eggNOG" id="KOG0529">
    <property type="taxonomic scope" value="Eukaryota"/>
</dbReference>
<evidence type="ECO:0000256" key="2">
    <source>
        <dbReference type="ARBA" id="ARBA00006734"/>
    </source>
</evidence>
<keyword evidence="6 11" id="KW-0637">Prenyltransferase</keyword>
<dbReference type="PANTHER" id="PTHR11129">
    <property type="entry name" value="PROTEIN FARNESYLTRANSFERASE ALPHA SUBUNIT/RAB GERANYLGERANYL TRANSFERASE ALPHA SUBUNIT"/>
    <property type="match status" value="1"/>
</dbReference>
<keyword evidence="14" id="KW-1185">Reference proteome</keyword>
<evidence type="ECO:0000256" key="4">
    <source>
        <dbReference type="ARBA" id="ARBA00014772"/>
    </source>
</evidence>
<dbReference type="GO" id="GO:0005968">
    <property type="term" value="C:Rab-protein geranylgeranyltransferase complex"/>
    <property type="evidence" value="ECO:0007669"/>
    <property type="project" value="TreeGrafter"/>
</dbReference>
<dbReference type="STRING" id="7897.ENSLACP00000005333"/>
<dbReference type="Pfam" id="PF07711">
    <property type="entry name" value="RabGGT_insert"/>
    <property type="match status" value="1"/>
</dbReference>
<dbReference type="Bgee" id="ENSLACG00000004742">
    <property type="expression patterns" value="Expressed in muscle tissue and 3 other cell types or tissues"/>
</dbReference>
<dbReference type="InterPro" id="IPR032675">
    <property type="entry name" value="LRR_dom_sf"/>
</dbReference>
<dbReference type="EMBL" id="AFYH01170733">
    <property type="status" value="NOT_ANNOTATED_CDS"/>
    <property type="molecule type" value="Genomic_DNA"/>
</dbReference>